<evidence type="ECO:0000256" key="2">
    <source>
        <dbReference type="SAM" id="MobiDB-lite"/>
    </source>
</evidence>
<protein>
    <recommendedName>
        <fullName evidence="3">BON domain-containing protein</fullName>
    </recommendedName>
</protein>
<organism evidence="4 5">
    <name type="scientific">Robbsia andropogonis</name>
    <dbReference type="NCBI Taxonomy" id="28092"/>
    <lineage>
        <taxon>Bacteria</taxon>
        <taxon>Pseudomonadati</taxon>
        <taxon>Pseudomonadota</taxon>
        <taxon>Betaproteobacteria</taxon>
        <taxon>Burkholderiales</taxon>
        <taxon>Burkholderiaceae</taxon>
        <taxon>Robbsia</taxon>
    </lineage>
</organism>
<accession>A0A0F5K3K8</accession>
<dbReference type="Gene3D" id="3.30.1340.30">
    <property type="match status" value="1"/>
</dbReference>
<dbReference type="EMBL" id="LAQU01000003">
    <property type="protein sequence ID" value="KKB64706.1"/>
    <property type="molecule type" value="Genomic_DNA"/>
</dbReference>
<feature type="domain" description="BON" evidence="3">
    <location>
        <begin position="136"/>
        <end position="204"/>
    </location>
</feature>
<dbReference type="PANTHER" id="PTHR34606">
    <property type="entry name" value="BON DOMAIN-CONTAINING PROTEIN"/>
    <property type="match status" value="1"/>
</dbReference>
<dbReference type="PROSITE" id="PS51257">
    <property type="entry name" value="PROKAR_LIPOPROTEIN"/>
    <property type="match status" value="1"/>
</dbReference>
<feature type="region of interest" description="Disordered" evidence="2">
    <location>
        <begin position="213"/>
        <end position="284"/>
    </location>
</feature>
<dbReference type="STRING" id="28092.WM40_04775"/>
<evidence type="ECO:0000256" key="1">
    <source>
        <dbReference type="ARBA" id="ARBA00022729"/>
    </source>
</evidence>
<dbReference type="SMART" id="SM00749">
    <property type="entry name" value="BON"/>
    <property type="match status" value="2"/>
</dbReference>
<dbReference type="InterPro" id="IPR007055">
    <property type="entry name" value="BON_dom"/>
</dbReference>
<dbReference type="InterPro" id="IPR014004">
    <property type="entry name" value="Transpt-assoc_nodulatn_dom_bac"/>
</dbReference>
<reference evidence="4 5" key="1">
    <citation type="submission" date="2015-03" db="EMBL/GenBank/DDBJ databases">
        <title>Draft Genome Sequence of Burkholderia andropogonis type strain ICMP2807, isolated from Sorghum bicolor.</title>
        <authorList>
            <person name="Lopes-Santos L."/>
            <person name="Castro D.B."/>
            <person name="Ottoboni L.M."/>
            <person name="Park D."/>
            <person name="Weirc B.S."/>
            <person name="Destefano S.A."/>
        </authorList>
    </citation>
    <scope>NUCLEOTIDE SEQUENCE [LARGE SCALE GENOMIC DNA]</scope>
    <source>
        <strain evidence="4 5">ICMP2807</strain>
    </source>
</reference>
<dbReference type="OrthoDB" id="5294487at2"/>
<comment type="caution">
    <text evidence="4">The sequence shown here is derived from an EMBL/GenBank/DDBJ whole genome shotgun (WGS) entry which is preliminary data.</text>
</comment>
<feature type="compositionally biased region" description="Polar residues" evidence="2">
    <location>
        <begin position="217"/>
        <end position="229"/>
    </location>
</feature>
<keyword evidence="1" id="KW-0732">Signal</keyword>
<proteinExistence type="predicted"/>
<evidence type="ECO:0000313" key="5">
    <source>
        <dbReference type="Proteomes" id="UP000033618"/>
    </source>
</evidence>
<gene>
    <name evidence="4" type="ORF">WM40_04775</name>
</gene>
<dbReference type="PANTHER" id="PTHR34606:SF4">
    <property type="entry name" value="OUTER MEMBRANE LIPOPROTEIN DOLP"/>
    <property type="match status" value="1"/>
</dbReference>
<name>A0A0F5K3K8_9BURK</name>
<dbReference type="Pfam" id="PF04972">
    <property type="entry name" value="BON"/>
    <property type="match status" value="2"/>
</dbReference>
<dbReference type="AlphaFoldDB" id="A0A0F5K3K8"/>
<keyword evidence="5" id="KW-1185">Reference proteome</keyword>
<feature type="domain" description="BON" evidence="3">
    <location>
        <begin position="60"/>
        <end position="127"/>
    </location>
</feature>
<dbReference type="PATRIC" id="fig|28092.6.peg.1133"/>
<feature type="compositionally biased region" description="Polar residues" evidence="2">
    <location>
        <begin position="237"/>
        <end position="246"/>
    </location>
</feature>
<evidence type="ECO:0000259" key="3">
    <source>
        <dbReference type="PROSITE" id="PS50914"/>
    </source>
</evidence>
<evidence type="ECO:0000313" key="4">
    <source>
        <dbReference type="EMBL" id="KKB64706.1"/>
    </source>
</evidence>
<dbReference type="RefSeq" id="WP_046152333.1">
    <property type="nucleotide sequence ID" value="NZ_CADFGU010000005.1"/>
</dbReference>
<dbReference type="Proteomes" id="UP000033618">
    <property type="component" value="Unassembled WGS sequence"/>
</dbReference>
<dbReference type="PROSITE" id="PS50914">
    <property type="entry name" value="BON"/>
    <property type="match status" value="2"/>
</dbReference>
<sequence>MTATRGRRGWVVRGVASAFVAFGIAATLQGCPLLLIGAAAGAGGGALVATDRRTVGTQADDREIQIRSAAQLAGDLPQGSHVDVAVFNRRVLVVGEVPTPEAKDYATAIIRNVADVESIVNELSVQPASTVSVRSNDTFITSKVKSSLIADKHLSANNFKVVTERGVVYLMGLVTRAEGARAADIASRVPGVVQVVKTYQYILPSKTTDDAFMATSPERNASPDSTSATPGGDPSAGVSNADTAGVTTGAIPSAGVTSEQLQSPAPVGDAHSPVAGNPKSTKLP</sequence>
<dbReference type="InterPro" id="IPR051686">
    <property type="entry name" value="Lipoprotein_DolP"/>
</dbReference>